<feature type="region of interest" description="Disordered" evidence="1">
    <location>
        <begin position="109"/>
        <end position="145"/>
    </location>
</feature>
<gene>
    <name evidence="2" type="ORF">SAMN04487904_101535</name>
</gene>
<keyword evidence="3" id="KW-1185">Reference proteome</keyword>
<dbReference type="EMBL" id="FPAT01000001">
    <property type="protein sequence ID" value="SFT36855.1"/>
    <property type="molecule type" value="Genomic_DNA"/>
</dbReference>
<protein>
    <submittedName>
        <fullName evidence="2">Uncharacterized protein</fullName>
    </submittedName>
</protein>
<accession>A0A1I6XET5</accession>
<sequence>MPALEGTSSSSPPASATAAAEQPAAGTRRLFRTTGGDEVDQPRHRFSLVNRVEDGHPRACRSAGSRMPATRGIPTVAWSTAHCATRRGRSPRRRAACRVHLAVLRAESAPLGITPPRRHTTREPTRPRSHQPTNRPRATEAESTRLDDFDATTVHAYPMNASIYQTHQTLARVFIFTWPDREFSRSIAPRTASVPGARSRTTFPTAITS</sequence>
<dbReference type="AlphaFoldDB" id="A0A1I6XET5"/>
<dbReference type="Proteomes" id="UP000199165">
    <property type="component" value="Unassembled WGS sequence"/>
</dbReference>
<evidence type="ECO:0000256" key="1">
    <source>
        <dbReference type="SAM" id="MobiDB-lite"/>
    </source>
</evidence>
<proteinExistence type="predicted"/>
<reference evidence="3" key="1">
    <citation type="submission" date="2016-10" db="EMBL/GenBank/DDBJ databases">
        <authorList>
            <person name="Varghese N."/>
            <person name="Submissions S."/>
        </authorList>
    </citation>
    <scope>NUCLEOTIDE SEQUENCE [LARGE SCALE GENOMIC DNA]</scope>
    <source>
        <strain evidence="3">DSM 45501</strain>
    </source>
</reference>
<feature type="compositionally biased region" description="Low complexity" evidence="1">
    <location>
        <begin position="7"/>
        <end position="20"/>
    </location>
</feature>
<evidence type="ECO:0000313" key="2">
    <source>
        <dbReference type="EMBL" id="SFT36855.1"/>
    </source>
</evidence>
<organism evidence="2 3">
    <name type="scientific">Actinopolyspora righensis</name>
    <dbReference type="NCBI Taxonomy" id="995060"/>
    <lineage>
        <taxon>Bacteria</taxon>
        <taxon>Bacillati</taxon>
        <taxon>Actinomycetota</taxon>
        <taxon>Actinomycetes</taxon>
        <taxon>Actinopolysporales</taxon>
        <taxon>Actinopolysporaceae</taxon>
        <taxon>Actinopolyspora</taxon>
        <taxon>Actinopolyspora alba group</taxon>
    </lineage>
</organism>
<dbReference type="STRING" id="995060.SAMN04487904_101535"/>
<evidence type="ECO:0000313" key="3">
    <source>
        <dbReference type="Proteomes" id="UP000199165"/>
    </source>
</evidence>
<name>A0A1I6XET5_9ACTN</name>
<feature type="region of interest" description="Disordered" evidence="1">
    <location>
        <begin position="1"/>
        <end position="43"/>
    </location>
</feature>